<evidence type="ECO:0000313" key="4">
    <source>
        <dbReference type="Proteomes" id="UP000604825"/>
    </source>
</evidence>
<evidence type="ECO:0000313" key="3">
    <source>
        <dbReference type="EMBL" id="CAD6343935.1"/>
    </source>
</evidence>
<feature type="transmembrane region" description="Helical" evidence="2">
    <location>
        <begin position="68"/>
        <end position="87"/>
    </location>
</feature>
<dbReference type="EMBL" id="CAJGYO010000857">
    <property type="protein sequence ID" value="CAD6343935.1"/>
    <property type="molecule type" value="Genomic_DNA"/>
</dbReference>
<feature type="transmembrane region" description="Helical" evidence="2">
    <location>
        <begin position="147"/>
        <end position="164"/>
    </location>
</feature>
<feature type="transmembrane region" description="Helical" evidence="2">
    <location>
        <begin position="122"/>
        <end position="141"/>
    </location>
</feature>
<accession>A0A811SRR8</accession>
<feature type="transmembrane region" description="Helical" evidence="2">
    <location>
        <begin position="260"/>
        <end position="281"/>
    </location>
</feature>
<evidence type="ECO:0000256" key="2">
    <source>
        <dbReference type="SAM" id="Phobius"/>
    </source>
</evidence>
<keyword evidence="2" id="KW-0812">Transmembrane</keyword>
<organism evidence="3 4">
    <name type="scientific">Miscanthus lutarioriparius</name>
    <dbReference type="NCBI Taxonomy" id="422564"/>
    <lineage>
        <taxon>Eukaryota</taxon>
        <taxon>Viridiplantae</taxon>
        <taxon>Streptophyta</taxon>
        <taxon>Embryophyta</taxon>
        <taxon>Tracheophyta</taxon>
        <taxon>Spermatophyta</taxon>
        <taxon>Magnoliopsida</taxon>
        <taxon>Liliopsida</taxon>
        <taxon>Poales</taxon>
        <taxon>Poaceae</taxon>
        <taxon>PACMAD clade</taxon>
        <taxon>Panicoideae</taxon>
        <taxon>Andropogonodae</taxon>
        <taxon>Andropogoneae</taxon>
        <taxon>Saccharinae</taxon>
        <taxon>Miscanthus</taxon>
    </lineage>
</organism>
<dbReference type="Proteomes" id="UP000604825">
    <property type="component" value="Unassembled WGS sequence"/>
</dbReference>
<comment type="caution">
    <text evidence="3">The sequence shown here is derived from an EMBL/GenBank/DDBJ whole genome shotgun (WGS) entry which is preliminary data.</text>
</comment>
<name>A0A811SRR8_9POAL</name>
<protein>
    <submittedName>
        <fullName evidence="3">Uncharacterized protein</fullName>
    </submittedName>
</protein>
<reference evidence="3" key="1">
    <citation type="submission" date="2020-10" db="EMBL/GenBank/DDBJ databases">
        <authorList>
            <person name="Han B."/>
            <person name="Lu T."/>
            <person name="Zhao Q."/>
            <person name="Huang X."/>
            <person name="Zhao Y."/>
        </authorList>
    </citation>
    <scope>NUCLEOTIDE SEQUENCE</scope>
</reference>
<gene>
    <name evidence="3" type="ORF">NCGR_LOCUS68033</name>
</gene>
<keyword evidence="4" id="KW-1185">Reference proteome</keyword>
<feature type="compositionally biased region" description="Polar residues" evidence="1">
    <location>
        <begin position="9"/>
        <end position="18"/>
    </location>
</feature>
<dbReference type="AlphaFoldDB" id="A0A811SRR8"/>
<keyword evidence="2" id="KW-0472">Membrane</keyword>
<feature type="transmembrane region" description="Helical" evidence="2">
    <location>
        <begin position="93"/>
        <end position="115"/>
    </location>
</feature>
<dbReference type="OrthoDB" id="696529at2759"/>
<feature type="region of interest" description="Disordered" evidence="1">
    <location>
        <begin position="1"/>
        <end position="21"/>
    </location>
</feature>
<proteinExistence type="predicted"/>
<evidence type="ECO:0000256" key="1">
    <source>
        <dbReference type="SAM" id="MobiDB-lite"/>
    </source>
</evidence>
<feature type="transmembrane region" description="Helical" evidence="2">
    <location>
        <begin position="228"/>
        <end position="248"/>
    </location>
</feature>
<keyword evidence="2" id="KW-1133">Transmembrane helix</keyword>
<sequence length="291" mass="32099">MKAAGWEHQVQQELQSSERPSKIDEVKESSRSWAWQSLKPLFFQVIYGNGIDTAAVQLEQRKKSWSNYTLKALLFACAMLFSAYKNLSSSTSITIKILFVLDIVVFFIIDGVLYINMPNWGNALVCISCLLLQVALCLLTVPFNGCYAFAILVVVFLILIVAFLQPKFQHSVNTYVLPSFTTSDGDTQGDIENHYLNHLFDISNGIATCGGLATGFMGYYYMAGPVTAAGFLFFSTVLLGLYLMMVIAMRSVSPPHAACLAIVLTVLLLLTIITASISFVHHSVTNPHVAK</sequence>